<comment type="similarity">
    <text evidence="2">Belongs to the plexin family.</text>
</comment>
<keyword evidence="4" id="KW-0812">Transmembrane</keyword>
<dbReference type="SMART" id="SM00429">
    <property type="entry name" value="IPT"/>
    <property type="match status" value="4"/>
</dbReference>
<keyword evidence="16" id="KW-1185">Reference proteome</keyword>
<dbReference type="Pfam" id="PF17960">
    <property type="entry name" value="TIG_plexin"/>
    <property type="match status" value="1"/>
</dbReference>
<dbReference type="CDD" id="cd00603">
    <property type="entry name" value="IPT_PCSR"/>
    <property type="match status" value="1"/>
</dbReference>
<dbReference type="InterPro" id="IPR014756">
    <property type="entry name" value="Ig_E-set"/>
</dbReference>
<evidence type="ECO:0000256" key="8">
    <source>
        <dbReference type="ARBA" id="ARBA00022989"/>
    </source>
</evidence>
<keyword evidence="8" id="KW-1133">Transmembrane helix</keyword>
<dbReference type="InterPro" id="IPR013548">
    <property type="entry name" value="Plexin_cytoplasmic_RasGAP_dom"/>
</dbReference>
<dbReference type="InterPro" id="IPR002165">
    <property type="entry name" value="Plexin_repeat"/>
</dbReference>
<dbReference type="Pfam" id="PF01403">
    <property type="entry name" value="Sema"/>
    <property type="match status" value="1"/>
</dbReference>
<proteinExistence type="inferred from homology"/>
<evidence type="ECO:0000259" key="14">
    <source>
        <dbReference type="PROSITE" id="PS51004"/>
    </source>
</evidence>
<dbReference type="Pfam" id="PF01833">
    <property type="entry name" value="TIG"/>
    <property type="match status" value="4"/>
</dbReference>
<evidence type="ECO:0000313" key="15">
    <source>
        <dbReference type="EMBL" id="UYV78867.1"/>
    </source>
</evidence>
<dbReference type="PANTHER" id="PTHR22625:SF44">
    <property type="entry name" value="PLEXIN-B"/>
    <property type="match status" value="1"/>
</dbReference>
<dbReference type="SUPFAM" id="SSF101912">
    <property type="entry name" value="Sema domain"/>
    <property type="match status" value="1"/>
</dbReference>
<organism evidence="15 16">
    <name type="scientific">Cordylochernes scorpioides</name>
    <dbReference type="NCBI Taxonomy" id="51811"/>
    <lineage>
        <taxon>Eukaryota</taxon>
        <taxon>Metazoa</taxon>
        <taxon>Ecdysozoa</taxon>
        <taxon>Arthropoda</taxon>
        <taxon>Chelicerata</taxon>
        <taxon>Arachnida</taxon>
        <taxon>Pseudoscorpiones</taxon>
        <taxon>Cheliferoidea</taxon>
        <taxon>Chernetidae</taxon>
        <taxon>Cordylochernes</taxon>
    </lineage>
</organism>
<evidence type="ECO:0000256" key="1">
    <source>
        <dbReference type="ARBA" id="ARBA00004251"/>
    </source>
</evidence>
<gene>
    <name evidence="15" type="ORF">LAZ67_17000052</name>
</gene>
<feature type="coiled-coil region" evidence="13">
    <location>
        <begin position="1296"/>
        <end position="1323"/>
    </location>
</feature>
<dbReference type="InterPro" id="IPR013783">
    <property type="entry name" value="Ig-like_fold"/>
</dbReference>
<keyword evidence="11" id="KW-0325">Glycoprotein</keyword>
<accession>A0ABY6LCI6</accession>
<dbReference type="Pfam" id="PF01437">
    <property type="entry name" value="PSI"/>
    <property type="match status" value="1"/>
</dbReference>
<dbReference type="InterPro" id="IPR046800">
    <property type="entry name" value="Plexin_RBD"/>
</dbReference>
<dbReference type="EMBL" id="CP092879">
    <property type="protein sequence ID" value="UYV78867.1"/>
    <property type="molecule type" value="Genomic_DNA"/>
</dbReference>
<dbReference type="CDD" id="cd11236">
    <property type="entry name" value="Sema_plexin_like"/>
    <property type="match status" value="1"/>
</dbReference>
<evidence type="ECO:0000256" key="7">
    <source>
        <dbReference type="ARBA" id="ARBA00022902"/>
    </source>
</evidence>
<dbReference type="SUPFAM" id="SSF103575">
    <property type="entry name" value="Plexin repeat"/>
    <property type="match status" value="1"/>
</dbReference>
<protein>
    <submittedName>
        <fullName evidence="15">PlexB</fullName>
    </submittedName>
</protein>
<dbReference type="SUPFAM" id="SSF48350">
    <property type="entry name" value="GTPase activation domain, GAP"/>
    <property type="match status" value="1"/>
</dbReference>
<dbReference type="CDD" id="cd12205">
    <property type="entry name" value="RasGAP_plexin"/>
    <property type="match status" value="1"/>
</dbReference>
<keyword evidence="7" id="KW-0524">Neurogenesis</keyword>
<keyword evidence="10" id="KW-1015">Disulfide bond</keyword>
<evidence type="ECO:0000256" key="9">
    <source>
        <dbReference type="ARBA" id="ARBA00023136"/>
    </source>
</evidence>
<dbReference type="Gene3D" id="3.10.20.90">
    <property type="entry name" value="Phosphatidylinositol 3-kinase Catalytic Subunit, Chain A, domain 1"/>
    <property type="match status" value="1"/>
</dbReference>
<name>A0ABY6LCI6_9ARAC</name>
<reference evidence="15 16" key="1">
    <citation type="submission" date="2022-01" db="EMBL/GenBank/DDBJ databases">
        <title>A chromosomal length assembly of Cordylochernes scorpioides.</title>
        <authorList>
            <person name="Zeh D."/>
            <person name="Zeh J."/>
        </authorList>
    </citation>
    <scope>NUCLEOTIDE SEQUENCE [LARGE SCALE GENOMIC DNA]</scope>
    <source>
        <strain evidence="15">IN4F17</strain>
        <tissue evidence="15">Whole Body</tissue>
    </source>
</reference>
<dbReference type="InterPro" id="IPR031148">
    <property type="entry name" value="Plexin"/>
</dbReference>
<dbReference type="PANTHER" id="PTHR22625">
    <property type="entry name" value="PLEXIN"/>
    <property type="match status" value="1"/>
</dbReference>
<comment type="caution">
    <text evidence="12">Lacks conserved residue(s) required for the propagation of feature annotation.</text>
</comment>
<evidence type="ECO:0000256" key="11">
    <source>
        <dbReference type="ARBA" id="ARBA00023180"/>
    </source>
</evidence>
<dbReference type="SMART" id="SM00423">
    <property type="entry name" value="PSI"/>
    <property type="match status" value="3"/>
</dbReference>
<evidence type="ECO:0000256" key="10">
    <source>
        <dbReference type="ARBA" id="ARBA00023157"/>
    </source>
</evidence>
<dbReference type="InterPro" id="IPR001627">
    <property type="entry name" value="Semap_dom"/>
</dbReference>
<dbReference type="SMART" id="SM00630">
    <property type="entry name" value="Sema"/>
    <property type="match status" value="1"/>
</dbReference>
<keyword evidence="9" id="KW-0472">Membrane</keyword>
<dbReference type="Pfam" id="PF24479">
    <property type="entry name" value="PSI_PlexinA-B"/>
    <property type="match status" value="1"/>
</dbReference>
<dbReference type="InterPro" id="IPR002909">
    <property type="entry name" value="IPT_dom"/>
</dbReference>
<dbReference type="PROSITE" id="PS51004">
    <property type="entry name" value="SEMA"/>
    <property type="match status" value="1"/>
</dbReference>
<evidence type="ECO:0000256" key="6">
    <source>
        <dbReference type="ARBA" id="ARBA00022737"/>
    </source>
</evidence>
<comment type="subcellular location">
    <subcellularLocation>
        <location evidence="1">Cell membrane</location>
        <topology evidence="1">Single-pass type I membrane protein</topology>
    </subcellularLocation>
</comment>
<dbReference type="SUPFAM" id="SSF81296">
    <property type="entry name" value="E set domains"/>
    <property type="match status" value="3"/>
</dbReference>
<dbReference type="Pfam" id="PF08337">
    <property type="entry name" value="Plexin_cytopl"/>
    <property type="match status" value="1"/>
</dbReference>
<evidence type="ECO:0000313" key="16">
    <source>
        <dbReference type="Proteomes" id="UP001235939"/>
    </source>
</evidence>
<evidence type="ECO:0000256" key="4">
    <source>
        <dbReference type="ARBA" id="ARBA00022692"/>
    </source>
</evidence>
<feature type="domain" description="Sema" evidence="14">
    <location>
        <begin position="58"/>
        <end position="528"/>
    </location>
</feature>
<dbReference type="InterPro" id="IPR008936">
    <property type="entry name" value="Rho_GTPase_activation_prot"/>
</dbReference>
<evidence type="ECO:0000256" key="13">
    <source>
        <dbReference type="SAM" id="Coils"/>
    </source>
</evidence>
<dbReference type="Pfam" id="PF18020">
    <property type="entry name" value="TIG_2"/>
    <property type="match status" value="1"/>
</dbReference>
<evidence type="ECO:0000256" key="5">
    <source>
        <dbReference type="ARBA" id="ARBA00022729"/>
    </source>
</evidence>
<keyword evidence="13" id="KW-0175">Coiled coil</keyword>
<keyword evidence="5" id="KW-0732">Signal</keyword>
<dbReference type="InterPro" id="IPR036352">
    <property type="entry name" value="Semap_dom_sf"/>
</dbReference>
<dbReference type="Pfam" id="PF20170">
    <property type="entry name" value="Plexin_RBD"/>
    <property type="match status" value="1"/>
</dbReference>
<dbReference type="Gene3D" id="2.130.10.10">
    <property type="entry name" value="YVTN repeat-like/Quinoprotein amine dehydrogenase"/>
    <property type="match status" value="1"/>
</dbReference>
<keyword evidence="6" id="KW-0677">Repeat</keyword>
<dbReference type="Gene3D" id="1.10.506.10">
    <property type="entry name" value="GTPase Activation - p120gap, domain 1"/>
    <property type="match status" value="1"/>
</dbReference>
<keyword evidence="3" id="KW-1003">Cell membrane</keyword>
<evidence type="ECO:0000256" key="3">
    <source>
        <dbReference type="ARBA" id="ARBA00022475"/>
    </source>
</evidence>
<dbReference type="InterPro" id="IPR015943">
    <property type="entry name" value="WD40/YVTN_repeat-like_dom_sf"/>
</dbReference>
<dbReference type="Gene3D" id="2.60.40.10">
    <property type="entry name" value="Immunoglobulins"/>
    <property type="match status" value="5"/>
</dbReference>
<evidence type="ECO:0000256" key="2">
    <source>
        <dbReference type="ARBA" id="ARBA00010297"/>
    </source>
</evidence>
<sequence length="1915" mass="211973">MDIVFEYLRDPAPQHTSRTQYAESSTARDKRNGGVMQSTLGFRWTLWAFWSGSRWLLGIVLALSLAPGASSVDVVAAFPPAPADLDVQHLAVDPMSGRLYVGARNWIYQLNGASLQQEAAFRTGPEKDSPQCISPEGCESTLHLHSNVNKVLLVDNVGQKLLSCGSLFQGACRAHHLDNISQADPPVYIPVAANDETSSTYAFIGPARYAGQTRALYVSATNSRLGPYRDYVPAIGGRCLDPTRRFSIIETSFTANARVDIASQLRDYYLVHYVYSFASGGFIYFAAIQKRSHLRALEEWGYVTRLGRICADDGSFQTYTEVTLQCGHGYDLLQAASIAHAGDALAQSLGVAPGTEVLVGVFASNRDHTAKPGSNSAVCLFPIPDIEHKFTENIHMCYNGSMVSRDMNYIAGNVEKCPEPGHGGNVISFCKETLMLNGSLPATAPTALTYDNVTLTAALATTTDRHTVLFAGTSRGRIKKILLNGLEQAEEFEEVVLDDDSVLPDLQLDPSQRFLYVPTARNVKKVQLEHCGHYSSCSLCLQARNPYCGWCSLEKKCTVKWACQNATSLHEASSRWLSLNTQQCIDFQDIRPQRLPVTDQALVELEIHQLPQLPYGAHYLCVFGHTEPVQAQVTPRGLACTTPELSARPPIPRGQDHVIVDLAVRSSETNTDFLNHNFAFFDCSLHLTCASCVTSNWACSWCPHENVCTHNSSICRRNVITGERNHEESLIKGRQYCPSFSLHEAILLPHGVKKEIAIEVKNLPSSVDNFKCIVEIEGAKEEVLASIQQNRIVCAETVYRYQEEVGEIQGSLTVVWNEDTYIDRTNVTLYKCNLAGSSGPADCSLCRTRDLRFSCRWCGGTCLYGENCIDPMVPSCPPPRIDWIHPLTGPVEGGTLVTIEGSNLGTSLDEIRDKISIGGIPCIPVEHHISVKVVCRTGASGVHLQADVVVGNNAGVTQAREKFVYKLVQLMDVHPKSGPQSGGTRLYLSGTNLNTGSQLEVFLDELPCAVDRTLASNSQISCRTTPITSPGTSVIRQLSVRIDHALLSLPHPFTYTPDPTIQRIQPLKSFVSGGRSVNVVGTDFRSVLQPRMVVFHNGTSVNETVCEVVSDSRLVCPSPAVNSLVESYQGGYSRGGWRLRVGFIMDDVLSVRQLQDHFPSLHSDLLYVPDPVLFPFKDIKLYKGESLVIEGENIQLSITEAEVSVFVGSKVCNVTSLANSQLVCLPPAEQPAGTDEMGRRTASGLPAVVVRFGHSLRFHLGPLQYEVPRRYELPGEAIAGIAAGGTLLVLVSIAILVVLRHKSSQAEREYKRIQLQMDTLENSVRSECKQAFAELQTDMTDLTNDLETTGIPTLDHRTYVMKVFFPGVHDHPLLQESKLHSTGLYTSCDIAMGQFEQLLNIKSFLLTFIRTLEAQRCFSFRDRVNVASLLMVILMEKMEYATDVLRALLLQLVEKSVMSKHPQLMLRRTESVVEKMLTNWLSLSMYDYLKDHAGSSMFLLSCAIKHQVEKGPVDAITHDARYSLSEERLLREQTDYMMVTIHVVQEDQDEKITCRVNDCDTISQVKMKILDAVYKNTPFSQRPSIHDVDLEWRHGRGGHLTLADEDLTTKTLNGGWRRLNTLRHYGIRDSAVMSLIHTAAQHDSFSSNCTGNSVAPIMGGGNNSPTSNGLRYWHLVKPVDDQQNSSSVMSKSVPEIFLTRLLSTKGTVQKFVDDFLGTILSVNQHLPPAIKWLFDLFDEAATRHGITDPEVPHAWKSNSLPLRFWVNFIKNPDFILDIQKSPVVDSCLSVVAQTLMDACSTAEHRLGKDSPSNKLLFARDIPNYRRLVARFYQDIAALPPVTDQEMCVAMQALSLAHAGEFDTVSALRDLYVYAAKYSEALRESLDIDPYCQRLLLSARLDTVACTLQGEETSVC</sequence>
<dbReference type="InterPro" id="IPR041362">
    <property type="entry name" value="TIG2_plexin"/>
</dbReference>
<dbReference type="Proteomes" id="UP001235939">
    <property type="component" value="Chromosome 17"/>
</dbReference>
<dbReference type="InterPro" id="IPR016201">
    <property type="entry name" value="PSI"/>
</dbReference>
<evidence type="ECO:0000256" key="12">
    <source>
        <dbReference type="PROSITE-ProRule" id="PRU00352"/>
    </source>
</evidence>
<dbReference type="InterPro" id="IPR041019">
    <property type="entry name" value="TIG1_plexin"/>
</dbReference>